<proteinExistence type="predicted"/>
<organism evidence="2">
    <name type="scientific">Desertifilum tharense IPPAS B-1220</name>
    <dbReference type="NCBI Taxonomy" id="1781255"/>
    <lineage>
        <taxon>Bacteria</taxon>
        <taxon>Bacillati</taxon>
        <taxon>Cyanobacteriota</taxon>
        <taxon>Cyanophyceae</taxon>
        <taxon>Desertifilales</taxon>
        <taxon>Desertifilaceae</taxon>
        <taxon>Desertifilum</taxon>
    </lineage>
</organism>
<accession>A0A1E5QL68</accession>
<feature type="compositionally biased region" description="Basic and acidic residues" evidence="1">
    <location>
        <begin position="64"/>
        <end position="90"/>
    </location>
</feature>
<feature type="region of interest" description="Disordered" evidence="1">
    <location>
        <begin position="61"/>
        <end position="105"/>
    </location>
</feature>
<comment type="caution">
    <text evidence="2">The sequence shown here is derived from an EMBL/GenBank/DDBJ whole genome shotgun (WGS) entry which is preliminary data.</text>
</comment>
<name>A0A1E5QL68_9CYAN</name>
<reference evidence="2" key="1">
    <citation type="submission" date="2016-09" db="EMBL/GenBank/DDBJ databases">
        <title>Draft genome of thermotolerant cyanobacterium Desertifilum sp. strain IPPAS B-1220.</title>
        <authorList>
            <person name="Sinetova M.A."/>
            <person name="Bolakhan K."/>
            <person name="Zayadan B.K."/>
            <person name="Mironov K.S."/>
            <person name="Ustinova V."/>
            <person name="Kupriyanova E.V."/>
            <person name="Sidorov R.A."/>
            <person name="Skrypnik A.N."/>
            <person name="Gogoleva N.E."/>
            <person name="Gogolev Y.V."/>
            <person name="Los D.A."/>
        </authorList>
    </citation>
    <scope>NUCLEOTIDE SEQUENCE [LARGE SCALE GENOMIC DNA]</scope>
    <source>
        <strain evidence="2">IPPAS B-1220</strain>
    </source>
</reference>
<gene>
    <name evidence="2" type="ORF">BH720_09980</name>
</gene>
<evidence type="ECO:0000256" key="1">
    <source>
        <dbReference type="SAM" id="MobiDB-lite"/>
    </source>
</evidence>
<dbReference type="AlphaFoldDB" id="A0A1E5QL68"/>
<sequence>MEDCLLDLKRDIAEWIESLQHADQMFHHMMSMEFWSIARTMDDIEPGFWSQYMQNRQEIFQQSMKERAARRQKSVPESKPETPVARRESPFKVNEPTPAEENSERISLFLAPLDRDLPRLRQVSPQTEVRLPTSD</sequence>
<dbReference type="EMBL" id="MJGC01000052">
    <property type="protein sequence ID" value="OEJ75317.1"/>
    <property type="molecule type" value="Genomic_DNA"/>
</dbReference>
<protein>
    <submittedName>
        <fullName evidence="2">Uncharacterized protein</fullName>
    </submittedName>
</protein>
<evidence type="ECO:0000313" key="2">
    <source>
        <dbReference type="EMBL" id="OEJ75317.1"/>
    </source>
</evidence>